<evidence type="ECO:0000259" key="5">
    <source>
        <dbReference type="PROSITE" id="PS50865"/>
    </source>
</evidence>
<dbReference type="PROSITE" id="PS50865">
    <property type="entry name" value="ZF_MYND_2"/>
    <property type="match status" value="1"/>
</dbReference>
<keyword evidence="2 4" id="KW-0863">Zinc-finger</keyword>
<evidence type="ECO:0000313" key="7">
    <source>
        <dbReference type="Proteomes" id="UP000218811"/>
    </source>
</evidence>
<protein>
    <recommendedName>
        <fullName evidence="5">MYND-type domain-containing protein</fullName>
    </recommendedName>
</protein>
<dbReference type="OrthoDB" id="265717at2759"/>
<gene>
    <name evidence="6" type="ORF">WOLCODRAFT_124554</name>
</gene>
<dbReference type="SUPFAM" id="SSF144232">
    <property type="entry name" value="HIT/MYND zinc finger-like"/>
    <property type="match status" value="1"/>
</dbReference>
<proteinExistence type="predicted"/>
<feature type="domain" description="MYND-type" evidence="5">
    <location>
        <begin position="145"/>
        <end position="183"/>
    </location>
</feature>
<accession>A0A2H3K4N1</accession>
<sequence>MANLHDRLAFPTFEDCPGEYDVTPRYWKDSNGDDFFKRVRHWCFLGEIVDILTLPRLFLTVRDILGNKALAAFHTDDAGRGLLRTGNVKEGHTFALLDAQQHLFFSGHIGFRIEHPGLAKIIPCSMDHLLKANDKLQSVPSGCWAPGCGKDTDATTCNGCGIAKYCGQEHQQLGWKQGHKQECKAFAELKWFLQRDWSTFHNDFFF</sequence>
<evidence type="ECO:0000256" key="3">
    <source>
        <dbReference type="ARBA" id="ARBA00022833"/>
    </source>
</evidence>
<dbReference type="STRING" id="742152.A0A2H3K4N1"/>
<dbReference type="Pfam" id="PF01753">
    <property type="entry name" value="zf-MYND"/>
    <property type="match status" value="1"/>
</dbReference>
<evidence type="ECO:0000313" key="6">
    <source>
        <dbReference type="EMBL" id="PCH45118.1"/>
    </source>
</evidence>
<keyword evidence="7" id="KW-1185">Reference proteome</keyword>
<organism evidence="6 7">
    <name type="scientific">Wolfiporia cocos (strain MD-104)</name>
    <name type="common">Brown rot fungus</name>
    <dbReference type="NCBI Taxonomy" id="742152"/>
    <lineage>
        <taxon>Eukaryota</taxon>
        <taxon>Fungi</taxon>
        <taxon>Dikarya</taxon>
        <taxon>Basidiomycota</taxon>
        <taxon>Agaricomycotina</taxon>
        <taxon>Agaricomycetes</taxon>
        <taxon>Polyporales</taxon>
        <taxon>Phaeolaceae</taxon>
        <taxon>Wolfiporia</taxon>
    </lineage>
</organism>
<evidence type="ECO:0000256" key="4">
    <source>
        <dbReference type="PROSITE-ProRule" id="PRU00134"/>
    </source>
</evidence>
<dbReference type="Gene3D" id="6.10.140.2220">
    <property type="match status" value="1"/>
</dbReference>
<dbReference type="GO" id="GO:0008270">
    <property type="term" value="F:zinc ion binding"/>
    <property type="evidence" value="ECO:0007669"/>
    <property type="project" value="UniProtKB-KW"/>
</dbReference>
<reference evidence="6 7" key="1">
    <citation type="journal article" date="2012" name="Science">
        <title>The Paleozoic origin of enzymatic lignin decomposition reconstructed from 31 fungal genomes.</title>
        <authorList>
            <person name="Floudas D."/>
            <person name="Binder M."/>
            <person name="Riley R."/>
            <person name="Barry K."/>
            <person name="Blanchette R.A."/>
            <person name="Henrissat B."/>
            <person name="Martinez A.T."/>
            <person name="Otillar R."/>
            <person name="Spatafora J.W."/>
            <person name="Yadav J.S."/>
            <person name="Aerts A."/>
            <person name="Benoit I."/>
            <person name="Boyd A."/>
            <person name="Carlson A."/>
            <person name="Copeland A."/>
            <person name="Coutinho P.M."/>
            <person name="de Vries R.P."/>
            <person name="Ferreira P."/>
            <person name="Findley K."/>
            <person name="Foster B."/>
            <person name="Gaskell J."/>
            <person name="Glotzer D."/>
            <person name="Gorecki P."/>
            <person name="Heitman J."/>
            <person name="Hesse C."/>
            <person name="Hori C."/>
            <person name="Igarashi K."/>
            <person name="Jurgens J.A."/>
            <person name="Kallen N."/>
            <person name="Kersten P."/>
            <person name="Kohler A."/>
            <person name="Kuees U."/>
            <person name="Kumar T.K.A."/>
            <person name="Kuo A."/>
            <person name="LaButti K."/>
            <person name="Larrondo L.F."/>
            <person name="Lindquist E."/>
            <person name="Ling A."/>
            <person name="Lombard V."/>
            <person name="Lucas S."/>
            <person name="Lundell T."/>
            <person name="Martin R."/>
            <person name="McLaughlin D.J."/>
            <person name="Morgenstern I."/>
            <person name="Morin E."/>
            <person name="Murat C."/>
            <person name="Nagy L.G."/>
            <person name="Nolan M."/>
            <person name="Ohm R.A."/>
            <person name="Patyshakuliyeva A."/>
            <person name="Rokas A."/>
            <person name="Ruiz-Duenas F.J."/>
            <person name="Sabat G."/>
            <person name="Salamov A."/>
            <person name="Samejima M."/>
            <person name="Schmutz J."/>
            <person name="Slot J.C."/>
            <person name="St John F."/>
            <person name="Stenlid J."/>
            <person name="Sun H."/>
            <person name="Sun S."/>
            <person name="Syed K."/>
            <person name="Tsang A."/>
            <person name="Wiebenga A."/>
            <person name="Young D."/>
            <person name="Pisabarro A."/>
            <person name="Eastwood D.C."/>
            <person name="Martin F."/>
            <person name="Cullen D."/>
            <person name="Grigoriev I.V."/>
            <person name="Hibbett D.S."/>
        </authorList>
    </citation>
    <scope>NUCLEOTIDE SEQUENCE [LARGE SCALE GENOMIC DNA]</scope>
    <source>
        <strain evidence="6 7">MD-104</strain>
    </source>
</reference>
<evidence type="ECO:0000256" key="2">
    <source>
        <dbReference type="ARBA" id="ARBA00022771"/>
    </source>
</evidence>
<evidence type="ECO:0000256" key="1">
    <source>
        <dbReference type="ARBA" id="ARBA00022723"/>
    </source>
</evidence>
<dbReference type="AlphaFoldDB" id="A0A2H3K4N1"/>
<name>A0A2H3K4N1_WOLCO</name>
<keyword evidence="1" id="KW-0479">Metal-binding</keyword>
<dbReference type="Proteomes" id="UP000218811">
    <property type="component" value="Unassembled WGS sequence"/>
</dbReference>
<keyword evidence="3" id="KW-0862">Zinc</keyword>
<dbReference type="InterPro" id="IPR002893">
    <property type="entry name" value="Znf_MYND"/>
</dbReference>
<dbReference type="EMBL" id="KB468168">
    <property type="protein sequence ID" value="PCH45118.1"/>
    <property type="molecule type" value="Genomic_DNA"/>
</dbReference>
<dbReference type="OMA" id="HWCLLVE"/>